<dbReference type="InterPro" id="IPR013822">
    <property type="entry name" value="Signal_recog_particl_SRP54_hlx"/>
</dbReference>
<dbReference type="CDD" id="cd17874">
    <property type="entry name" value="FtsY"/>
    <property type="match status" value="1"/>
</dbReference>
<dbReference type="PANTHER" id="PTHR43134">
    <property type="entry name" value="SIGNAL RECOGNITION PARTICLE RECEPTOR SUBUNIT ALPHA"/>
    <property type="match status" value="1"/>
</dbReference>
<dbReference type="InterPro" id="IPR000897">
    <property type="entry name" value="SRP54_GTPase_dom"/>
</dbReference>
<accession>A0A381Q5N4</accession>
<evidence type="ECO:0000256" key="7">
    <source>
        <dbReference type="ARBA" id="ARBA00023134"/>
    </source>
</evidence>
<dbReference type="SMART" id="SM00963">
    <property type="entry name" value="SRP54_N"/>
    <property type="match status" value="1"/>
</dbReference>
<dbReference type="Gene3D" id="3.40.50.300">
    <property type="entry name" value="P-loop containing nucleotide triphosphate hydrolases"/>
    <property type="match status" value="1"/>
</dbReference>
<evidence type="ECO:0000256" key="4">
    <source>
        <dbReference type="ARBA" id="ARBA00022490"/>
    </source>
</evidence>
<dbReference type="FunFam" id="3.40.50.300:FF:000053">
    <property type="entry name" value="Signal recognition particle receptor FtsY"/>
    <property type="match status" value="1"/>
</dbReference>
<dbReference type="Gene3D" id="1.20.120.140">
    <property type="entry name" value="Signal recognition particle SRP54, nucleotide-binding domain"/>
    <property type="match status" value="1"/>
</dbReference>
<dbReference type="HAMAP" id="MF_00920">
    <property type="entry name" value="FtsY"/>
    <property type="match status" value="1"/>
</dbReference>
<dbReference type="GO" id="GO:0006614">
    <property type="term" value="P:SRP-dependent cotranslational protein targeting to membrane"/>
    <property type="evidence" value="ECO:0007669"/>
    <property type="project" value="InterPro"/>
</dbReference>
<dbReference type="PROSITE" id="PS00300">
    <property type="entry name" value="SRP54"/>
    <property type="match status" value="1"/>
</dbReference>
<dbReference type="EMBL" id="UINC01001162">
    <property type="protein sequence ID" value="SUZ72943.1"/>
    <property type="molecule type" value="Genomic_DNA"/>
</dbReference>
<feature type="domain" description="SRP54-type proteins GTP-binding" evidence="10">
    <location>
        <begin position="288"/>
        <end position="301"/>
    </location>
</feature>
<proteinExistence type="inferred from homology"/>
<evidence type="ECO:0000256" key="5">
    <source>
        <dbReference type="ARBA" id="ARBA00022741"/>
    </source>
</evidence>
<evidence type="ECO:0000256" key="3">
    <source>
        <dbReference type="ARBA" id="ARBA00022475"/>
    </source>
</evidence>
<feature type="non-terminal residue" evidence="11">
    <location>
        <position position="1"/>
    </location>
</feature>
<evidence type="ECO:0000313" key="11">
    <source>
        <dbReference type="EMBL" id="SUZ72943.1"/>
    </source>
</evidence>
<dbReference type="InterPro" id="IPR027417">
    <property type="entry name" value="P-loop_NTPase"/>
</dbReference>
<evidence type="ECO:0000256" key="6">
    <source>
        <dbReference type="ARBA" id="ARBA00022801"/>
    </source>
</evidence>
<dbReference type="InterPro" id="IPR004390">
    <property type="entry name" value="SR_rcpt_FtsY"/>
</dbReference>
<dbReference type="InterPro" id="IPR042101">
    <property type="entry name" value="SRP54_N_sf"/>
</dbReference>
<comment type="subcellular location">
    <subcellularLocation>
        <location evidence="1">Cell membrane</location>
        <topology evidence="1">Peripheral membrane protein</topology>
        <orientation evidence="1">Cytoplasmic side</orientation>
    </subcellularLocation>
</comment>
<sequence>VGEEGAKNEGLRGRFIQSLGKTRLKVSHGIGNLVLGEKRIDENTLLDLETSLLTTDVGLGAAEAIIAGLKRRISRNELSDRKTLHQALQVELTEMARPLGKPFQVGSARPFVVLFIGVNGVGKTTTIGKLSKHLEGAGFSTLLAAGDTFRAAATEQIQAWGASNDVPVVSQQPGADSAAVIYDAIETAKRRGIDVVLADTAGRLQAKKGLMDELSKIKRVIARTDETAPHECLLVIDANVGQNAISQLHDFDEAVGVSGMVVAKLDGSARGGVLFSLAHAQASQKCTPVYFIGLGESVDDLEPFDPEAFVEALLAP</sequence>
<name>A0A381Q5N4_9ZZZZ</name>
<evidence type="ECO:0000256" key="8">
    <source>
        <dbReference type="ARBA" id="ARBA00023136"/>
    </source>
</evidence>
<dbReference type="GO" id="GO:0003924">
    <property type="term" value="F:GTPase activity"/>
    <property type="evidence" value="ECO:0007669"/>
    <property type="project" value="TreeGrafter"/>
</dbReference>
<keyword evidence="9" id="KW-0675">Receptor</keyword>
<dbReference type="Pfam" id="PF02881">
    <property type="entry name" value="SRP54_N"/>
    <property type="match status" value="1"/>
</dbReference>
<evidence type="ECO:0000259" key="10">
    <source>
        <dbReference type="PROSITE" id="PS00300"/>
    </source>
</evidence>
<reference evidence="11" key="1">
    <citation type="submission" date="2018-05" db="EMBL/GenBank/DDBJ databases">
        <authorList>
            <person name="Lanie J.A."/>
            <person name="Ng W.-L."/>
            <person name="Kazmierczak K.M."/>
            <person name="Andrzejewski T.M."/>
            <person name="Davidsen T.M."/>
            <person name="Wayne K.J."/>
            <person name="Tettelin H."/>
            <person name="Glass J.I."/>
            <person name="Rusch D."/>
            <person name="Podicherti R."/>
            <person name="Tsui H.-C.T."/>
            <person name="Winkler M.E."/>
        </authorList>
    </citation>
    <scope>NUCLEOTIDE SEQUENCE</scope>
</reference>
<dbReference type="GO" id="GO:0005886">
    <property type="term" value="C:plasma membrane"/>
    <property type="evidence" value="ECO:0007669"/>
    <property type="project" value="UniProtKB-SubCell"/>
</dbReference>
<dbReference type="GO" id="GO:0005047">
    <property type="term" value="F:signal recognition particle binding"/>
    <property type="evidence" value="ECO:0007669"/>
    <property type="project" value="TreeGrafter"/>
</dbReference>
<evidence type="ECO:0000256" key="2">
    <source>
        <dbReference type="ARBA" id="ARBA00008531"/>
    </source>
</evidence>
<dbReference type="GO" id="GO:0005525">
    <property type="term" value="F:GTP binding"/>
    <property type="evidence" value="ECO:0007669"/>
    <property type="project" value="UniProtKB-KW"/>
</dbReference>
<evidence type="ECO:0000256" key="1">
    <source>
        <dbReference type="ARBA" id="ARBA00004413"/>
    </source>
</evidence>
<dbReference type="GO" id="GO:0005737">
    <property type="term" value="C:cytoplasm"/>
    <property type="evidence" value="ECO:0007669"/>
    <property type="project" value="UniProtKB-ARBA"/>
</dbReference>
<keyword evidence="5" id="KW-0547">Nucleotide-binding</keyword>
<dbReference type="SMART" id="SM00382">
    <property type="entry name" value="AAA"/>
    <property type="match status" value="1"/>
</dbReference>
<keyword evidence="4" id="KW-0963">Cytoplasm</keyword>
<dbReference type="InterPro" id="IPR036225">
    <property type="entry name" value="SRP/SRP_N"/>
</dbReference>
<dbReference type="SUPFAM" id="SSF52540">
    <property type="entry name" value="P-loop containing nucleoside triphosphate hydrolases"/>
    <property type="match status" value="1"/>
</dbReference>
<keyword evidence="6" id="KW-0378">Hydrolase</keyword>
<organism evidence="11">
    <name type="scientific">marine metagenome</name>
    <dbReference type="NCBI Taxonomy" id="408172"/>
    <lineage>
        <taxon>unclassified sequences</taxon>
        <taxon>metagenomes</taxon>
        <taxon>ecological metagenomes</taxon>
    </lineage>
</organism>
<evidence type="ECO:0000256" key="9">
    <source>
        <dbReference type="ARBA" id="ARBA00023170"/>
    </source>
</evidence>
<keyword evidence="8" id="KW-0472">Membrane</keyword>
<protein>
    <recommendedName>
        <fullName evidence="10">SRP54-type proteins GTP-binding domain-containing protein</fullName>
    </recommendedName>
</protein>
<gene>
    <name evidence="11" type="ORF">METZ01_LOCUS25797</name>
</gene>
<dbReference type="InterPro" id="IPR003593">
    <property type="entry name" value="AAA+_ATPase"/>
</dbReference>
<dbReference type="NCBIfam" id="TIGR00064">
    <property type="entry name" value="ftsY"/>
    <property type="match status" value="1"/>
</dbReference>
<keyword evidence="3" id="KW-1003">Cell membrane</keyword>
<comment type="similarity">
    <text evidence="2">Belongs to the GTP-binding SRP family.</text>
</comment>
<keyword evidence="7" id="KW-0342">GTP-binding</keyword>
<dbReference type="SUPFAM" id="SSF47364">
    <property type="entry name" value="Domain of the SRP/SRP receptor G-proteins"/>
    <property type="match status" value="1"/>
</dbReference>
<dbReference type="AlphaFoldDB" id="A0A381Q5N4"/>
<dbReference type="Pfam" id="PF00448">
    <property type="entry name" value="SRP54"/>
    <property type="match status" value="1"/>
</dbReference>
<dbReference type="SMART" id="SM00962">
    <property type="entry name" value="SRP54"/>
    <property type="match status" value="1"/>
</dbReference>
<dbReference type="PANTHER" id="PTHR43134:SF1">
    <property type="entry name" value="SIGNAL RECOGNITION PARTICLE RECEPTOR SUBUNIT ALPHA"/>
    <property type="match status" value="1"/>
</dbReference>